<feature type="coiled-coil region" evidence="4">
    <location>
        <begin position="414"/>
        <end position="441"/>
    </location>
</feature>
<keyword evidence="2" id="KW-0963">Cytoplasm</keyword>
<keyword evidence="3" id="KW-0206">Cytoskeleton</keyword>
<proteinExistence type="predicted"/>
<dbReference type="GO" id="GO:0045095">
    <property type="term" value="C:keratin filament"/>
    <property type="evidence" value="ECO:0007669"/>
    <property type="project" value="TreeGrafter"/>
</dbReference>
<evidence type="ECO:0000256" key="3">
    <source>
        <dbReference type="ARBA" id="ARBA00023212"/>
    </source>
</evidence>
<gene>
    <name evidence="6" type="ORF">AGLY_000950</name>
</gene>
<accession>A0A6G0U8Y0</accession>
<keyword evidence="4" id="KW-0175">Coiled coil</keyword>
<dbReference type="AlphaFoldDB" id="A0A6G0U8Y0"/>
<dbReference type="EMBL" id="VYZN01000001">
    <property type="protein sequence ID" value="KAE9545407.1"/>
    <property type="molecule type" value="Genomic_DNA"/>
</dbReference>
<evidence type="ECO:0000256" key="1">
    <source>
        <dbReference type="ARBA" id="ARBA00004245"/>
    </source>
</evidence>
<feature type="compositionally biased region" description="Basic and acidic residues" evidence="5">
    <location>
        <begin position="152"/>
        <end position="204"/>
    </location>
</feature>
<comment type="caution">
    <text evidence="6">The sequence shown here is derived from an EMBL/GenBank/DDBJ whole genome shotgun (WGS) entry which is preliminary data.</text>
</comment>
<feature type="region of interest" description="Disordered" evidence="5">
    <location>
        <begin position="97"/>
        <end position="125"/>
    </location>
</feature>
<keyword evidence="7" id="KW-1185">Reference proteome</keyword>
<name>A0A6G0U8Y0_APHGL</name>
<dbReference type="OrthoDB" id="6431598at2759"/>
<evidence type="ECO:0000256" key="4">
    <source>
        <dbReference type="SAM" id="Coils"/>
    </source>
</evidence>
<feature type="region of interest" description="Disordered" evidence="5">
    <location>
        <begin position="152"/>
        <end position="229"/>
    </location>
</feature>
<comment type="subcellular location">
    <subcellularLocation>
        <location evidence="1">Cytoplasm</location>
        <location evidence="1">Cytoskeleton</location>
    </subcellularLocation>
</comment>
<dbReference type="GO" id="GO:0006915">
    <property type="term" value="P:apoptotic process"/>
    <property type="evidence" value="ECO:0007669"/>
    <property type="project" value="TreeGrafter"/>
</dbReference>
<feature type="coiled-coil region" evidence="4">
    <location>
        <begin position="249"/>
        <end position="276"/>
    </location>
</feature>
<dbReference type="PANTHER" id="PTHR31183">
    <property type="entry name" value="TRICHOPLEIN KERATIN FILAMENT-BINDING PROTEIN FAMILY MEMBER"/>
    <property type="match status" value="1"/>
</dbReference>
<reference evidence="6 7" key="1">
    <citation type="submission" date="2019-08" db="EMBL/GenBank/DDBJ databases">
        <title>The genome of the soybean aphid Biotype 1, its phylome, world population structure and adaptation to the North American continent.</title>
        <authorList>
            <person name="Giordano R."/>
            <person name="Donthu R.K."/>
            <person name="Hernandez A.G."/>
            <person name="Wright C.L."/>
            <person name="Zimin A.V."/>
        </authorList>
    </citation>
    <scope>NUCLEOTIDE SEQUENCE [LARGE SCALE GENOMIC DNA]</scope>
    <source>
        <tissue evidence="6">Whole aphids</tissue>
    </source>
</reference>
<sequence length="506" mass="60630">MSQKSCNNNRRSNPAKMYEALHKKRAAECEAREQWAGVTQYFKTWENNSNKFTNWTSPQYYKKSSELQLEMRRREQRKLEEEQEELEKWRKKLRDRQLEDEEFKKGQMKKKPVPLSRPNSAGQKTPCEEMAMELKRKHDAVTDREIELRLHVRSKSCDPKQAKQYVMRERERSSESSWDDRLKEKKSADLKRREQSEHEQRLNEEQSAANRLAEEEKHRTRQTRSSQLKDELVSRVAELKNRSDRCDELKRLESAYLTLQGQVEDVERSNEKLDRKKIQSLSRAKALRQYLTTLKQRSKEVVEFLREDRKLLDDLVSTVRSSNASGSINLGDMVNELKDLYNQYEDDESQRLYLMDFMFEEEARNMWRSQEERWRREHALRKTGINNLFSAIKTQLEENIDKCLDEQRILISEREELISIIEKGNDELKRLEAESAEFYEQYPDYCSSDNNNNDEIQSSDSTDYRKFEKTALKVMDREQKLLAEMARMNLLDDSKLTDHRRKKSVW</sequence>
<organism evidence="6 7">
    <name type="scientific">Aphis glycines</name>
    <name type="common">Soybean aphid</name>
    <dbReference type="NCBI Taxonomy" id="307491"/>
    <lineage>
        <taxon>Eukaryota</taxon>
        <taxon>Metazoa</taxon>
        <taxon>Ecdysozoa</taxon>
        <taxon>Arthropoda</taxon>
        <taxon>Hexapoda</taxon>
        <taxon>Insecta</taxon>
        <taxon>Pterygota</taxon>
        <taxon>Neoptera</taxon>
        <taxon>Paraneoptera</taxon>
        <taxon>Hemiptera</taxon>
        <taxon>Sternorrhyncha</taxon>
        <taxon>Aphidomorpha</taxon>
        <taxon>Aphidoidea</taxon>
        <taxon>Aphididae</taxon>
        <taxon>Aphidini</taxon>
        <taxon>Aphis</taxon>
        <taxon>Aphis</taxon>
    </lineage>
</organism>
<evidence type="ECO:0000256" key="2">
    <source>
        <dbReference type="ARBA" id="ARBA00022490"/>
    </source>
</evidence>
<protein>
    <recommendedName>
        <fullName evidence="8">Trichoplein keratin filament-binding protein</fullName>
    </recommendedName>
</protein>
<evidence type="ECO:0000313" key="7">
    <source>
        <dbReference type="Proteomes" id="UP000475862"/>
    </source>
</evidence>
<dbReference type="InterPro" id="IPR043596">
    <property type="entry name" value="CFAP53/TCHP"/>
</dbReference>
<evidence type="ECO:0000313" key="6">
    <source>
        <dbReference type="EMBL" id="KAE9545407.1"/>
    </source>
</evidence>
<evidence type="ECO:0008006" key="8">
    <source>
        <dbReference type="Google" id="ProtNLM"/>
    </source>
</evidence>
<dbReference type="Proteomes" id="UP000475862">
    <property type="component" value="Unassembled WGS sequence"/>
</dbReference>
<dbReference type="PANTHER" id="PTHR31183:SF2">
    <property type="entry name" value="TRICHOPLEIN KERATIN FILAMENT-BINDING PROTEIN"/>
    <property type="match status" value="1"/>
</dbReference>
<evidence type="ECO:0000256" key="5">
    <source>
        <dbReference type="SAM" id="MobiDB-lite"/>
    </source>
</evidence>